<dbReference type="EMBL" id="QOKV01000004">
    <property type="protein sequence ID" value="KAA0686785.1"/>
    <property type="molecule type" value="Genomic_DNA"/>
</dbReference>
<dbReference type="Proteomes" id="UP000476837">
    <property type="component" value="Unassembled WGS sequence"/>
</dbReference>
<feature type="signal peptide" evidence="2">
    <location>
        <begin position="1"/>
        <end position="34"/>
    </location>
</feature>
<name>A0A6L3B6J3_AZOBR</name>
<reference evidence="3 4" key="1">
    <citation type="submission" date="2018-07" db="EMBL/GenBank/DDBJ databases">
        <title>Genome sequence of Roseomonas fauriae ATCC 49958.</title>
        <authorList>
            <person name="Sant'Anna F.H."/>
            <person name="Baldani J.I."/>
            <person name="Zilli J.E."/>
            <person name="Reis V.M."/>
            <person name="Hartmann A."/>
            <person name="Cruz L."/>
            <person name="de Souza E.M."/>
            <person name="de Oliveira Pedrosa F."/>
            <person name="Passaglia L.M.P."/>
        </authorList>
    </citation>
    <scope>NUCLEOTIDE SEQUENCE [LARGE SCALE GENOMIC DNA]</scope>
    <source>
        <strain evidence="3 4">ATCC 49958</strain>
    </source>
</reference>
<evidence type="ECO:0000256" key="1">
    <source>
        <dbReference type="SAM" id="MobiDB-lite"/>
    </source>
</evidence>
<gene>
    <name evidence="3" type="ORF">DS837_10085</name>
</gene>
<sequence length="184" mass="20567">MLPLPTTSAIRRALAVLALAVAALAPVTLSSAGASEGGRREKDPTHASGLPIPRFVSLRSGEVNARTGPNVRYPIEWVFTRKEMPVEITQEFDTWRRIRDWEGSEGWVHQSMLSGKRSIVITGDIRTVRKEPRGDAAVVARAQPGVIGWLRKCKGEWCEVDLKGYRGWMSRGEFWGAYKDETFE</sequence>
<evidence type="ECO:0000256" key="2">
    <source>
        <dbReference type="SAM" id="SignalP"/>
    </source>
</evidence>
<comment type="caution">
    <text evidence="3">The sequence shown here is derived from an EMBL/GenBank/DDBJ whole genome shotgun (WGS) entry which is preliminary data.</text>
</comment>
<dbReference type="AlphaFoldDB" id="A0A6L3B6J3"/>
<dbReference type="Pfam" id="PF06347">
    <property type="entry name" value="SH3_4"/>
    <property type="match status" value="2"/>
</dbReference>
<organism evidence="3 4">
    <name type="scientific">Azospirillum brasilense</name>
    <dbReference type="NCBI Taxonomy" id="192"/>
    <lineage>
        <taxon>Bacteria</taxon>
        <taxon>Pseudomonadati</taxon>
        <taxon>Pseudomonadota</taxon>
        <taxon>Alphaproteobacteria</taxon>
        <taxon>Rhodospirillales</taxon>
        <taxon>Azospirillaceae</taxon>
        <taxon>Azospirillum</taxon>
    </lineage>
</organism>
<dbReference type="Gene3D" id="2.30.30.40">
    <property type="entry name" value="SH3 Domains"/>
    <property type="match status" value="1"/>
</dbReference>
<evidence type="ECO:0000313" key="3">
    <source>
        <dbReference type="EMBL" id="KAA0686785.1"/>
    </source>
</evidence>
<protein>
    <recommendedName>
        <fullName evidence="5">SH3-like domain-containing protein</fullName>
    </recommendedName>
</protein>
<keyword evidence="2" id="KW-0732">Signal</keyword>
<dbReference type="RefSeq" id="WP_149164618.1">
    <property type="nucleotide sequence ID" value="NZ_QOKV01000004.1"/>
</dbReference>
<feature type="region of interest" description="Disordered" evidence="1">
    <location>
        <begin position="32"/>
        <end position="51"/>
    </location>
</feature>
<dbReference type="InterPro" id="IPR010466">
    <property type="entry name" value="DUF1058"/>
</dbReference>
<feature type="chain" id="PRO_5026937605" description="SH3-like domain-containing protein" evidence="2">
    <location>
        <begin position="35"/>
        <end position="184"/>
    </location>
</feature>
<accession>A0A6L3B6J3</accession>
<evidence type="ECO:0000313" key="4">
    <source>
        <dbReference type="Proteomes" id="UP000476837"/>
    </source>
</evidence>
<evidence type="ECO:0008006" key="5">
    <source>
        <dbReference type="Google" id="ProtNLM"/>
    </source>
</evidence>
<proteinExistence type="predicted"/>